<organism evidence="3 4">
    <name type="scientific">Naegleria fowleri</name>
    <name type="common">Brain eating amoeba</name>
    <dbReference type="NCBI Taxonomy" id="5763"/>
    <lineage>
        <taxon>Eukaryota</taxon>
        <taxon>Discoba</taxon>
        <taxon>Heterolobosea</taxon>
        <taxon>Tetramitia</taxon>
        <taxon>Eutetramitia</taxon>
        <taxon>Vahlkampfiidae</taxon>
        <taxon>Naegleria</taxon>
    </lineage>
</organism>
<feature type="compositionally biased region" description="Polar residues" evidence="2">
    <location>
        <begin position="253"/>
        <end position="264"/>
    </location>
</feature>
<evidence type="ECO:0000256" key="1">
    <source>
        <dbReference type="SAM" id="Coils"/>
    </source>
</evidence>
<keyword evidence="4" id="KW-1185">Reference proteome</keyword>
<feature type="region of interest" description="Disordered" evidence="2">
    <location>
        <begin position="589"/>
        <end position="842"/>
    </location>
</feature>
<feature type="compositionally biased region" description="Polar residues" evidence="2">
    <location>
        <begin position="810"/>
        <end position="825"/>
    </location>
</feature>
<dbReference type="RefSeq" id="XP_044561608.1">
    <property type="nucleotide sequence ID" value="XM_044707578.1"/>
</dbReference>
<dbReference type="VEuPathDB" id="AmoebaDB:FDP41_004190"/>
<feature type="compositionally biased region" description="Low complexity" evidence="2">
    <location>
        <begin position="779"/>
        <end position="809"/>
    </location>
</feature>
<gene>
    <name evidence="3" type="ORF">FDP41_004190</name>
</gene>
<feature type="compositionally biased region" description="Basic residues" evidence="2">
    <location>
        <begin position="665"/>
        <end position="678"/>
    </location>
</feature>
<dbReference type="PANTHER" id="PTHR35381">
    <property type="entry name" value="EF-HAND DOMAIN-CONTAINING PROTEIN"/>
    <property type="match status" value="1"/>
</dbReference>
<feature type="region of interest" description="Disordered" evidence="2">
    <location>
        <begin position="361"/>
        <end position="391"/>
    </location>
</feature>
<feature type="compositionally biased region" description="Polar residues" evidence="2">
    <location>
        <begin position="750"/>
        <end position="761"/>
    </location>
</feature>
<feature type="coiled-coil region" evidence="1">
    <location>
        <begin position="1004"/>
        <end position="1073"/>
    </location>
</feature>
<evidence type="ECO:0000313" key="3">
    <source>
        <dbReference type="EMBL" id="KAF0976895.1"/>
    </source>
</evidence>
<sequence length="1308" mass="148709">MGLWNMIKREYNDDCLGVLSDQNCIHLLGKKKKNAEEEVVMERSISEGNVMAISSEKKNSFPFGFSPQKSNKNHHHSKHHHYKEKAEFFADNLITAETIEDFSSSPETSKHLFLNEITSSNDNILPDNSILTKIVRNRASPNSTINSTLDNESILRPPSPKPADTTIEESIIEHKNFEDEVRIQPESSLLNQKLPSTQQISAKTIENDVTEKAKKGQRKAINETEVIENHKLLDYQSKPAFETDETKGDAFKSPTTELRSSTLLPTDEQESENPNVQQPQASLMDAVIPPFSSSQEETINTPEECPTKEAPFLEETVQSHVAQSDLNTFPSQELAQLEHKEFTRFIESELLKLKDDLQTDKRIGDSVNQQRVPSPLPKEKTQGHPSHPQSLTLNLDAKYKYARRALLRQYLKNKSLGDKMALGTVNNSLDLNTSLKLQRLEKENKELERLQAARKKYAKDLVKLEKLVEIATIENEVEASQQKSHVVIVDKKKKDHKGALSKGYSDILQNKMEMMGKTLVSSSDELTDADPEVLLKQINLLKSEREKFQALVEKQKETIRVLSEDLLTDVEIDPNEKQKLVEQVITNHSLPESPAGSSTTSHSSSTTPQNDFNLPLVSEDQAPSLPIDTPLTSPNSKHSEPSEPQPQSHSEPPLHTDTCCNPALKPKKKKSKKTKKKSATKESSASSNPTTSATTTTIKMESPSSASPELPKDCNNGSNNTTHSETKKRSLSARKHQEERPSSALGISRKNISSPLPSSSHVGEDKNDTRKVLYSEHYSPSVSCSTSNNRSTRRPMSASRSSSSVKSSSTLITAVASPNSESLSRIAQDATKKRRPSSACATSSRYDKIIDRLYEGGIEKQNKSREWARTQKELKEAKELQEMREKPQLNRKSIEIVNRKYQAGDFMAPYRGSSPLTDFKPSSPSYMTISSDGVIMQTPVSLERPRSGGSIEELRLLRQESMRRRTREFNIMKESLAECTFTPNIGRKSLEIVSQRKTKDEPIHNKLFEEAKEKEAQNAKIREMAKKVQEEQEVKEIRKSKTFKSAEDEKAFINRMLEAEKAKKQRIEQLRMKCFEQDTFKPKTNNSQPLREGDVCEQLYKQGLDIQKRKEFMREQYEQYLENIRSMKHTTKGSTKYIEEMKEKRLFSLFNLFCIESECEESAEVEIHRLHEVIEPLLDKFGEPLSLVIPLLSERFGDDAIINYDQFRTFIESPEINLDLEDIAAQVKLLQNQLTLQLAVENQFNFKPIINSTSRKLDPYATGCETLEDRVDNLLSFKEYRYQKLEIMRNNAIERELEECTFKPKINK</sequence>
<dbReference type="EMBL" id="VFQX01000036">
    <property type="protein sequence ID" value="KAF0976895.1"/>
    <property type="molecule type" value="Genomic_DNA"/>
</dbReference>
<dbReference type="Proteomes" id="UP000444721">
    <property type="component" value="Unassembled WGS sequence"/>
</dbReference>
<dbReference type="GeneID" id="68111408"/>
<dbReference type="PANTHER" id="PTHR35381:SF1">
    <property type="entry name" value="EF-HAND DOMAIN-CONTAINING PROTEIN"/>
    <property type="match status" value="1"/>
</dbReference>
<feature type="compositionally biased region" description="Polar residues" evidence="2">
    <location>
        <begin position="698"/>
        <end position="707"/>
    </location>
</feature>
<feature type="region of interest" description="Disordered" evidence="2">
    <location>
        <begin position="237"/>
        <end position="279"/>
    </location>
</feature>
<comment type="caution">
    <text evidence="3">The sequence shown here is derived from an EMBL/GenBank/DDBJ whole genome shotgun (WGS) entry which is preliminary data.</text>
</comment>
<evidence type="ECO:0000313" key="4">
    <source>
        <dbReference type="Proteomes" id="UP000444721"/>
    </source>
</evidence>
<dbReference type="VEuPathDB" id="AmoebaDB:NfTy_068470"/>
<reference evidence="3 4" key="1">
    <citation type="journal article" date="2019" name="Sci. Rep.">
        <title>Nanopore sequencing improves the draft genome of the human pathogenic amoeba Naegleria fowleri.</title>
        <authorList>
            <person name="Liechti N."/>
            <person name="Schurch N."/>
            <person name="Bruggmann R."/>
            <person name="Wittwer M."/>
        </authorList>
    </citation>
    <scope>NUCLEOTIDE SEQUENCE [LARGE SCALE GENOMIC DNA]</scope>
    <source>
        <strain evidence="3 4">ATCC 30894</strain>
    </source>
</reference>
<feature type="compositionally biased region" description="Low complexity" evidence="2">
    <location>
        <begin position="681"/>
        <end position="697"/>
    </location>
</feature>
<evidence type="ECO:0000256" key="2">
    <source>
        <dbReference type="SAM" id="MobiDB-lite"/>
    </source>
</evidence>
<feature type="compositionally biased region" description="Basic and acidic residues" evidence="2">
    <location>
        <begin position="762"/>
        <end position="774"/>
    </location>
</feature>
<proteinExistence type="predicted"/>
<protein>
    <submittedName>
        <fullName evidence="3">Uncharacterized protein</fullName>
    </submittedName>
</protein>
<dbReference type="VEuPathDB" id="AmoebaDB:NF0041790"/>
<feature type="coiled-coil region" evidence="1">
    <location>
        <begin position="538"/>
        <end position="565"/>
    </location>
</feature>
<feature type="compositionally biased region" description="Low complexity" evidence="2">
    <location>
        <begin position="597"/>
        <end position="607"/>
    </location>
</feature>
<accession>A0A6A5BU98</accession>
<dbReference type="OrthoDB" id="10395467at2759"/>
<feature type="coiled-coil region" evidence="1">
    <location>
        <begin position="430"/>
        <end position="467"/>
    </location>
</feature>
<keyword evidence="1" id="KW-0175">Coiled coil</keyword>
<name>A0A6A5BU98_NAEFO</name>